<proteinExistence type="predicted"/>
<sequence length="109" mass="12144">MMKVIVAAGMILWLAACTSPYESGLTEEKNWQALGAYHGEQGYRELNEKRLVDLGALSETEYEEYRAGYLKGRFDYCSGRQSVATVVNADYLNECTSESSSYGLTGRGY</sequence>
<dbReference type="PROSITE" id="PS51257">
    <property type="entry name" value="PROKAR_LIPOPROTEIN"/>
    <property type="match status" value="1"/>
</dbReference>
<dbReference type="AlphaFoldDB" id="A0A0J8VA09"/>
<accession>A0A0J8VA09</accession>
<evidence type="ECO:0000313" key="1">
    <source>
        <dbReference type="EMBL" id="PSW20905.1"/>
    </source>
</evidence>
<name>A0A0J8VA09_9GAMM</name>
<comment type="caution">
    <text evidence="1">The sequence shown here is derived from an EMBL/GenBank/DDBJ whole genome shotgun (WGS) entry which is preliminary data.</text>
</comment>
<gene>
    <name evidence="1" type="ORF">C9I94_21790</name>
</gene>
<dbReference type="InterPro" id="IPR021242">
    <property type="entry name" value="DUF2799"/>
</dbReference>
<dbReference type="RefSeq" id="WP_048899903.1">
    <property type="nucleotide sequence ID" value="NZ_AP024852.1"/>
</dbReference>
<reference evidence="1 2" key="1">
    <citation type="submission" date="2018-01" db="EMBL/GenBank/DDBJ databases">
        <title>Whole genome sequencing of Histamine producing bacteria.</title>
        <authorList>
            <person name="Butler K."/>
        </authorList>
    </citation>
    <scope>NUCLEOTIDE SEQUENCE [LARGE SCALE GENOMIC DNA]</scope>
    <source>
        <strain evidence="1 2">DSM 24669</strain>
    </source>
</reference>
<organism evidence="1 2">
    <name type="scientific">Photobacterium swingsii</name>
    <dbReference type="NCBI Taxonomy" id="680026"/>
    <lineage>
        <taxon>Bacteria</taxon>
        <taxon>Pseudomonadati</taxon>
        <taxon>Pseudomonadota</taxon>
        <taxon>Gammaproteobacteria</taxon>
        <taxon>Vibrionales</taxon>
        <taxon>Vibrionaceae</taxon>
        <taxon>Photobacterium</taxon>
    </lineage>
</organism>
<evidence type="ECO:0000313" key="2">
    <source>
        <dbReference type="Proteomes" id="UP000240481"/>
    </source>
</evidence>
<dbReference type="EMBL" id="PYLZ01000016">
    <property type="protein sequence ID" value="PSW20905.1"/>
    <property type="molecule type" value="Genomic_DNA"/>
</dbReference>
<keyword evidence="2" id="KW-1185">Reference proteome</keyword>
<protein>
    <submittedName>
        <fullName evidence="1">DUF2799 domain-containing protein</fullName>
    </submittedName>
</protein>
<dbReference type="Proteomes" id="UP000240481">
    <property type="component" value="Unassembled WGS sequence"/>
</dbReference>
<dbReference type="OrthoDB" id="5824326at2"/>
<dbReference type="Pfam" id="PF10973">
    <property type="entry name" value="DUF2799"/>
    <property type="match status" value="1"/>
</dbReference>